<accession>A0ABS5XP96</accession>
<name>A0ABS5XP96_9GAMM</name>
<dbReference type="InterPro" id="IPR003782">
    <property type="entry name" value="SCO1/SenC"/>
</dbReference>
<reference evidence="2 3" key="1">
    <citation type="submission" date="2021-04" db="EMBL/GenBank/DDBJ databases">
        <title>Pseudomonas boanensis sp. nov., a bacterium isolated from river water used for household purposes in Boane District, Mozambique.</title>
        <authorList>
            <person name="Nicklasson M."/>
            <person name="Martin-Rodriguez A.J."/>
            <person name="Thorell K."/>
            <person name="Neves L."/>
            <person name="Mussagy A."/>
            <person name="Rydberg H.A."/>
            <person name="Hernroth B."/>
            <person name="Svensson-Stadler L."/>
            <person name="Sjoling A."/>
        </authorList>
    </citation>
    <scope>NUCLEOTIDE SEQUENCE [LARGE SCALE GENOMIC DNA]</scope>
    <source>
        <strain evidence="2 3">DB1</strain>
    </source>
</reference>
<comment type="caution">
    <text evidence="2">The sequence shown here is derived from an EMBL/GenBank/DDBJ whole genome shotgun (WGS) entry which is preliminary data.</text>
</comment>
<organism evidence="2 3">
    <name type="scientific">Metapseudomonas boanensis</name>
    <dbReference type="NCBI Taxonomy" id="2822138"/>
    <lineage>
        <taxon>Bacteria</taxon>
        <taxon>Pseudomonadati</taxon>
        <taxon>Pseudomonadota</taxon>
        <taxon>Gammaproteobacteria</taxon>
        <taxon>Pseudomonadales</taxon>
        <taxon>Pseudomonadaceae</taxon>
        <taxon>Metapseudomonas</taxon>
    </lineage>
</organism>
<evidence type="ECO:0000313" key="2">
    <source>
        <dbReference type="EMBL" id="MBT8769529.1"/>
    </source>
</evidence>
<protein>
    <submittedName>
        <fullName evidence="2">SCO family protein</fullName>
    </submittedName>
</protein>
<dbReference type="EMBL" id="JAGTIS010000032">
    <property type="protein sequence ID" value="MBT8769529.1"/>
    <property type="molecule type" value="Genomic_DNA"/>
</dbReference>
<dbReference type="PANTHER" id="PTHR12151:SF5">
    <property type="entry name" value="AT19154P"/>
    <property type="match status" value="1"/>
</dbReference>
<dbReference type="Gene3D" id="3.40.30.10">
    <property type="entry name" value="Glutaredoxin"/>
    <property type="match status" value="1"/>
</dbReference>
<dbReference type="Pfam" id="PF02630">
    <property type="entry name" value="SCO1-SenC"/>
    <property type="match status" value="1"/>
</dbReference>
<dbReference type="CDD" id="cd02968">
    <property type="entry name" value="SCO"/>
    <property type="match status" value="1"/>
</dbReference>
<keyword evidence="3" id="KW-1185">Reference proteome</keyword>
<evidence type="ECO:0000313" key="3">
    <source>
        <dbReference type="Proteomes" id="UP001519667"/>
    </source>
</evidence>
<evidence type="ECO:0000256" key="1">
    <source>
        <dbReference type="ARBA" id="ARBA00010996"/>
    </source>
</evidence>
<gene>
    <name evidence="2" type="ORF">J7302_25800</name>
</gene>
<dbReference type="SUPFAM" id="SSF52833">
    <property type="entry name" value="Thioredoxin-like"/>
    <property type="match status" value="1"/>
</dbReference>
<proteinExistence type="inferred from homology"/>
<dbReference type="RefSeq" id="WP_215381599.1">
    <property type="nucleotide sequence ID" value="NZ_JAGTIS010000032.1"/>
</dbReference>
<comment type="similarity">
    <text evidence="1">Belongs to the SCO1/2 family.</text>
</comment>
<dbReference type="InterPro" id="IPR036249">
    <property type="entry name" value="Thioredoxin-like_sf"/>
</dbReference>
<sequence>MNTRRNLLGGLGVGALGLLALGAYGRTNERESRQRTLGDKFPNVPVFTHEGKKVSFYDDLIRGKVVVLNMMYTSCGNTCPTATANLRRVQQLLGDRLGRDVFMYSITLQPELDQPRHLKEYIDKFRIGPGWQFLTGAPEDIRALRYSLGFYDVEPEVDSNQLTHTGMVRIGNEPIDRWTMAPALTEPDHIMSAINHVDLRVDHAAWPNPPKDANA</sequence>
<dbReference type="Proteomes" id="UP001519667">
    <property type="component" value="Unassembled WGS sequence"/>
</dbReference>
<dbReference type="PANTHER" id="PTHR12151">
    <property type="entry name" value="ELECTRON TRANSPORT PROTIN SCO1/SENC FAMILY MEMBER"/>
    <property type="match status" value="1"/>
</dbReference>